<sequence length="250" mass="27242">MTNDNKPLADVQPGGRVRLGDQAERAPWRSMDTCPRDGTVVRLRWGEDHVSPGWWSAPVSPVQNDDGTWPSDTGGFPWAFIDFNNGAAFINHAVDSQYGPTHWAPYAALSAQPSPGGQGDAFHCGKCKGRGYVDFDVDVDESGSSIGNIEACPHCTLAARQPARIYGCCAQPEGELHTAECPNMRHLAARRPVNGLSWADYWMECGQSDVAHDFDAFSRAEAWALQRFPDARQPVGQVTDAEIDGQAVDK</sequence>
<dbReference type="RefSeq" id="WP_046430037.1">
    <property type="nucleotide sequence ID" value="NZ_CBCPIZ010000007.1"/>
</dbReference>
<accession>A0A2J0U998</accession>
<proteinExistence type="predicted"/>
<feature type="region of interest" description="Disordered" evidence="1">
    <location>
        <begin position="1"/>
        <end position="31"/>
    </location>
</feature>
<protein>
    <submittedName>
        <fullName evidence="2">Uncharacterized protein</fullName>
    </submittedName>
</protein>
<gene>
    <name evidence="2" type="ORF">B9Y64_15370</name>
</gene>
<dbReference type="OrthoDB" id="6054503at2"/>
<organism evidence="2 3">
    <name type="scientific">Stenotrophomonas maltophilia</name>
    <name type="common">Pseudomonas maltophilia</name>
    <name type="synonym">Xanthomonas maltophilia</name>
    <dbReference type="NCBI Taxonomy" id="40324"/>
    <lineage>
        <taxon>Bacteria</taxon>
        <taxon>Pseudomonadati</taxon>
        <taxon>Pseudomonadota</taxon>
        <taxon>Gammaproteobacteria</taxon>
        <taxon>Lysobacterales</taxon>
        <taxon>Lysobacteraceae</taxon>
        <taxon>Stenotrophomonas</taxon>
        <taxon>Stenotrophomonas maltophilia group</taxon>
    </lineage>
</organism>
<evidence type="ECO:0000313" key="3">
    <source>
        <dbReference type="Proteomes" id="UP000230167"/>
    </source>
</evidence>
<comment type="caution">
    <text evidence="2">The sequence shown here is derived from an EMBL/GenBank/DDBJ whole genome shotgun (WGS) entry which is preliminary data.</text>
</comment>
<evidence type="ECO:0000313" key="2">
    <source>
        <dbReference type="EMBL" id="PJL25903.1"/>
    </source>
</evidence>
<dbReference type="EMBL" id="NEQV01000005">
    <property type="protein sequence ID" value="PJL25903.1"/>
    <property type="molecule type" value="Genomic_DNA"/>
</dbReference>
<dbReference type="AlphaFoldDB" id="A0A2J0U998"/>
<dbReference type="Proteomes" id="UP000230167">
    <property type="component" value="Unassembled WGS sequence"/>
</dbReference>
<reference evidence="2 3" key="1">
    <citation type="journal article" date="2017" name="Front. Microbiol.">
        <title>Double-Face Meets the Bacterial World: The Opportunistic Pathogen Stenotrophomonas maltophilia.</title>
        <authorList>
            <person name="Lira F."/>
            <person name="Berg G."/>
            <person name="Martinez J.L."/>
        </authorList>
    </citation>
    <scope>NUCLEOTIDE SEQUENCE [LARGE SCALE GENOMIC DNA]</scope>
    <source>
        <strain evidence="2 3">EA1</strain>
    </source>
</reference>
<feature type="compositionally biased region" description="Basic and acidic residues" evidence="1">
    <location>
        <begin position="18"/>
        <end position="27"/>
    </location>
</feature>
<evidence type="ECO:0000256" key="1">
    <source>
        <dbReference type="SAM" id="MobiDB-lite"/>
    </source>
</evidence>
<name>A0A2J0U998_STEMA</name>